<evidence type="ECO:0000313" key="4">
    <source>
        <dbReference type="Proteomes" id="UP000642488"/>
    </source>
</evidence>
<dbReference type="PANTHER" id="PTHR43639">
    <property type="entry name" value="OXIDOREDUCTASE, SHORT-CHAIN DEHYDROGENASE/REDUCTASE FAMILY (AFU_ORTHOLOGUE AFUA_5G02870)"/>
    <property type="match status" value="1"/>
</dbReference>
<sequence length="257" mass="27803">MPHLLITGGAKRMGAAVARHFAARGWQVTVNYRSSADAAQALADELNATRPCCAIVQGDLARRTGIDATFDGAVAAFGPVDLLLNNASTFNNDDIFGLDDATFDDHLAVNLKAPIYLSERMAAQGGDGDRLIVNMLDNKLFALNPDFFSYTISKAALLSATHMMALRFDGRPRVCGIAPSVTLISGKQSQENFEKSARINPLGRRVFPEDIADCVQFMWDEKGQNGQVTALDGGQTLLALPRDVAFLVKEGRIDEEL</sequence>
<dbReference type="Gene3D" id="3.40.50.720">
    <property type="entry name" value="NAD(P)-binding Rossmann-like Domain"/>
    <property type="match status" value="1"/>
</dbReference>
<keyword evidence="4" id="KW-1185">Reference proteome</keyword>
<dbReference type="SUPFAM" id="SSF51735">
    <property type="entry name" value="NAD(P)-binding Rossmann-fold domains"/>
    <property type="match status" value="1"/>
</dbReference>
<reference evidence="3" key="1">
    <citation type="submission" date="2020-12" db="EMBL/GenBank/DDBJ databases">
        <title>Bacterial taxonomy.</title>
        <authorList>
            <person name="Pan X."/>
        </authorList>
    </citation>
    <scope>NUCLEOTIDE SEQUENCE</scope>
    <source>
        <strain evidence="3">KCTC 52957</strain>
    </source>
</reference>
<keyword evidence="2" id="KW-0560">Oxidoreductase</keyword>
<organism evidence="3 4">
    <name type="scientific">Palleronia pontilimi</name>
    <dbReference type="NCBI Taxonomy" id="1964209"/>
    <lineage>
        <taxon>Bacteria</taxon>
        <taxon>Pseudomonadati</taxon>
        <taxon>Pseudomonadota</taxon>
        <taxon>Alphaproteobacteria</taxon>
        <taxon>Rhodobacterales</taxon>
        <taxon>Roseobacteraceae</taxon>
        <taxon>Palleronia</taxon>
    </lineage>
</organism>
<dbReference type="Proteomes" id="UP000642488">
    <property type="component" value="Unassembled WGS sequence"/>
</dbReference>
<proteinExistence type="inferred from homology"/>
<dbReference type="PANTHER" id="PTHR43639:SF1">
    <property type="entry name" value="SHORT-CHAIN DEHYDROGENASE_REDUCTASE FAMILY PROTEIN"/>
    <property type="match status" value="1"/>
</dbReference>
<dbReference type="PRINTS" id="PR00081">
    <property type="entry name" value="GDHRDH"/>
</dbReference>
<protein>
    <submittedName>
        <fullName evidence="3">SDR family oxidoreductase</fullName>
    </submittedName>
</protein>
<dbReference type="GO" id="GO:0016491">
    <property type="term" value="F:oxidoreductase activity"/>
    <property type="evidence" value="ECO:0007669"/>
    <property type="project" value="UniProtKB-KW"/>
</dbReference>
<dbReference type="AlphaFoldDB" id="A0A934MHP3"/>
<dbReference type="InterPro" id="IPR036291">
    <property type="entry name" value="NAD(P)-bd_dom_sf"/>
</dbReference>
<dbReference type="EMBL" id="JAEKPD010000010">
    <property type="protein sequence ID" value="MBJ3763489.1"/>
    <property type="molecule type" value="Genomic_DNA"/>
</dbReference>
<name>A0A934MHP3_9RHOB</name>
<comment type="similarity">
    <text evidence="1">Belongs to the short-chain dehydrogenases/reductases (SDR) family.</text>
</comment>
<dbReference type="RefSeq" id="WP_198916654.1">
    <property type="nucleotide sequence ID" value="NZ_JAEKPD010000010.1"/>
</dbReference>
<accession>A0A934MHP3</accession>
<evidence type="ECO:0000313" key="3">
    <source>
        <dbReference type="EMBL" id="MBJ3763489.1"/>
    </source>
</evidence>
<comment type="caution">
    <text evidence="3">The sequence shown here is derived from an EMBL/GenBank/DDBJ whole genome shotgun (WGS) entry which is preliminary data.</text>
</comment>
<dbReference type="InterPro" id="IPR002347">
    <property type="entry name" value="SDR_fam"/>
</dbReference>
<gene>
    <name evidence="3" type="ORF">ILP92_12105</name>
</gene>
<dbReference type="Pfam" id="PF13561">
    <property type="entry name" value="adh_short_C2"/>
    <property type="match status" value="1"/>
</dbReference>
<evidence type="ECO:0000256" key="1">
    <source>
        <dbReference type="ARBA" id="ARBA00006484"/>
    </source>
</evidence>
<evidence type="ECO:0000256" key="2">
    <source>
        <dbReference type="ARBA" id="ARBA00023002"/>
    </source>
</evidence>